<gene>
    <name evidence="3" type="ORF">NIES806_09000</name>
</gene>
<dbReference type="OrthoDB" id="510707at2"/>
<sequence length="177" mass="20218">MPKKNLSNLIQEETTKFTPLQGEPVIEVSAEAVLETQVPTDNTPVIPINNQLEIEASIKELQQTVSTLKQKESTLIKKISDLQTDFSEKEALVERLTRELYETKQTALQLADSNSQLLEEIKVLKQPTQPSYPQMSQQASQISKSIQYKKSHRSIERLQEKPNQDSADFSQNTWLYD</sequence>
<feature type="compositionally biased region" description="Low complexity" evidence="2">
    <location>
        <begin position="134"/>
        <end position="146"/>
    </location>
</feature>
<name>A0A1Z4UZM5_9CYAN</name>
<evidence type="ECO:0000313" key="4">
    <source>
        <dbReference type="Proteomes" id="UP000218702"/>
    </source>
</evidence>
<feature type="compositionally biased region" description="Basic and acidic residues" evidence="2">
    <location>
        <begin position="153"/>
        <end position="163"/>
    </location>
</feature>
<evidence type="ECO:0000313" key="3">
    <source>
        <dbReference type="EMBL" id="BAZ84708.1"/>
    </source>
</evidence>
<keyword evidence="1" id="KW-0175">Coiled coil</keyword>
<evidence type="ECO:0000256" key="1">
    <source>
        <dbReference type="SAM" id="Coils"/>
    </source>
</evidence>
<reference evidence="3 4" key="1">
    <citation type="submission" date="2017-06" db="EMBL/GenBank/DDBJ databases">
        <title>Genome sequencing of cyanobaciteial culture collection at National Institute for Environmental Studies (NIES).</title>
        <authorList>
            <person name="Hirose Y."/>
            <person name="Shimura Y."/>
            <person name="Fujisawa T."/>
            <person name="Nakamura Y."/>
            <person name="Kawachi M."/>
        </authorList>
    </citation>
    <scope>NUCLEOTIDE SEQUENCE [LARGE SCALE GENOMIC DNA]</scope>
    <source>
        <strain evidence="3 4">NIES-806</strain>
    </source>
</reference>
<protein>
    <submittedName>
        <fullName evidence="3">Uncharacterized protein</fullName>
    </submittedName>
</protein>
<dbReference type="EMBL" id="AP018316">
    <property type="protein sequence ID" value="BAZ84708.1"/>
    <property type="molecule type" value="Genomic_DNA"/>
</dbReference>
<keyword evidence="4" id="KW-1185">Reference proteome</keyword>
<feature type="region of interest" description="Disordered" evidence="2">
    <location>
        <begin position="128"/>
        <end position="177"/>
    </location>
</feature>
<accession>A0A1Z4UZM5</accession>
<dbReference type="KEGG" id="dcm:NIES806_09000"/>
<organism evidence="3 4">
    <name type="scientific">Dolichospermum compactum NIES-806</name>
    <dbReference type="NCBI Taxonomy" id="1973481"/>
    <lineage>
        <taxon>Bacteria</taxon>
        <taxon>Bacillati</taxon>
        <taxon>Cyanobacteriota</taxon>
        <taxon>Cyanophyceae</taxon>
        <taxon>Nostocales</taxon>
        <taxon>Aphanizomenonaceae</taxon>
        <taxon>Dolichospermum</taxon>
        <taxon>Dolichospermum compactum</taxon>
    </lineage>
</organism>
<dbReference type="RefSeq" id="WP_096664527.1">
    <property type="nucleotide sequence ID" value="NZ_AP018316.1"/>
</dbReference>
<dbReference type="AlphaFoldDB" id="A0A1Z4UZM5"/>
<proteinExistence type="predicted"/>
<dbReference type="Proteomes" id="UP000218702">
    <property type="component" value="Chromosome"/>
</dbReference>
<feature type="compositionally biased region" description="Polar residues" evidence="2">
    <location>
        <begin position="164"/>
        <end position="177"/>
    </location>
</feature>
<evidence type="ECO:0000256" key="2">
    <source>
        <dbReference type="SAM" id="MobiDB-lite"/>
    </source>
</evidence>
<feature type="coiled-coil region" evidence="1">
    <location>
        <begin position="51"/>
        <end position="99"/>
    </location>
</feature>